<sequence>MAEASDRCWGDAHEEIQGPITRARARRIKEKDDKVAYRFMIAIEETMKEGLKFKNEGMEHDGNPPKLFMVQRLNLEQPMEQTWSNQWNRLEEETKRSDVYRLDMQEHQGVGTRAKAKQIKSDKYEIEQEKFQGLNFDGLLKDGEYSSPIEDKDPWEA</sequence>
<dbReference type="Proteomes" id="UP001060085">
    <property type="component" value="Linkage Group LG07"/>
</dbReference>
<name>A0ACB9ZX35_CATRO</name>
<reference evidence="2" key="1">
    <citation type="journal article" date="2023" name="Nat. Plants">
        <title>Single-cell RNA sequencing provides a high-resolution roadmap for understanding the multicellular compartmentation of specialized metabolism.</title>
        <authorList>
            <person name="Sun S."/>
            <person name="Shen X."/>
            <person name="Li Y."/>
            <person name="Li Y."/>
            <person name="Wang S."/>
            <person name="Li R."/>
            <person name="Zhang H."/>
            <person name="Shen G."/>
            <person name="Guo B."/>
            <person name="Wei J."/>
            <person name="Xu J."/>
            <person name="St-Pierre B."/>
            <person name="Chen S."/>
            <person name="Sun C."/>
        </authorList>
    </citation>
    <scope>NUCLEOTIDE SEQUENCE [LARGE SCALE GENOMIC DNA]</scope>
</reference>
<gene>
    <name evidence="1" type="ORF">M9H77_30068</name>
</gene>
<accession>A0ACB9ZX35</accession>
<dbReference type="EMBL" id="CM044707">
    <property type="protein sequence ID" value="KAI5652881.1"/>
    <property type="molecule type" value="Genomic_DNA"/>
</dbReference>
<proteinExistence type="predicted"/>
<evidence type="ECO:0000313" key="2">
    <source>
        <dbReference type="Proteomes" id="UP001060085"/>
    </source>
</evidence>
<comment type="caution">
    <text evidence="1">The sequence shown here is derived from an EMBL/GenBank/DDBJ whole genome shotgun (WGS) entry which is preliminary data.</text>
</comment>
<evidence type="ECO:0000313" key="1">
    <source>
        <dbReference type="EMBL" id="KAI5652881.1"/>
    </source>
</evidence>
<organism evidence="1 2">
    <name type="scientific">Catharanthus roseus</name>
    <name type="common">Madagascar periwinkle</name>
    <name type="synonym">Vinca rosea</name>
    <dbReference type="NCBI Taxonomy" id="4058"/>
    <lineage>
        <taxon>Eukaryota</taxon>
        <taxon>Viridiplantae</taxon>
        <taxon>Streptophyta</taxon>
        <taxon>Embryophyta</taxon>
        <taxon>Tracheophyta</taxon>
        <taxon>Spermatophyta</taxon>
        <taxon>Magnoliopsida</taxon>
        <taxon>eudicotyledons</taxon>
        <taxon>Gunneridae</taxon>
        <taxon>Pentapetalae</taxon>
        <taxon>asterids</taxon>
        <taxon>lamiids</taxon>
        <taxon>Gentianales</taxon>
        <taxon>Apocynaceae</taxon>
        <taxon>Rauvolfioideae</taxon>
        <taxon>Vinceae</taxon>
        <taxon>Catharanthinae</taxon>
        <taxon>Catharanthus</taxon>
    </lineage>
</organism>
<keyword evidence="2" id="KW-1185">Reference proteome</keyword>
<protein>
    <submittedName>
        <fullName evidence="1">Uncharacterized protein</fullName>
    </submittedName>
</protein>